<dbReference type="EMBL" id="BSTK01000008">
    <property type="protein sequence ID" value="GLY87355.1"/>
    <property type="molecule type" value="Genomic_DNA"/>
</dbReference>
<dbReference type="GO" id="GO:0003677">
    <property type="term" value="F:DNA binding"/>
    <property type="evidence" value="ECO:0007669"/>
    <property type="project" value="UniProtKB-KW"/>
</dbReference>
<gene>
    <name evidence="8" type="ORF">Airi02_052840</name>
</gene>
<evidence type="ECO:0000256" key="3">
    <source>
        <dbReference type="ARBA" id="ARBA00023125"/>
    </source>
</evidence>
<evidence type="ECO:0000256" key="5">
    <source>
        <dbReference type="SAM" id="MobiDB-lite"/>
    </source>
</evidence>
<evidence type="ECO:0000256" key="4">
    <source>
        <dbReference type="ARBA" id="ARBA00023172"/>
    </source>
</evidence>
<dbReference type="GO" id="GO:0032196">
    <property type="term" value="P:transposition"/>
    <property type="evidence" value="ECO:0007669"/>
    <property type="project" value="UniProtKB-KW"/>
</dbReference>
<evidence type="ECO:0000259" key="7">
    <source>
        <dbReference type="Pfam" id="PF07282"/>
    </source>
</evidence>
<dbReference type="Pfam" id="PF01385">
    <property type="entry name" value="OrfB_IS605"/>
    <property type="match status" value="1"/>
</dbReference>
<protein>
    <submittedName>
        <fullName evidence="8">Transposase</fullName>
    </submittedName>
</protein>
<dbReference type="InterPro" id="IPR001959">
    <property type="entry name" value="Transposase"/>
</dbReference>
<dbReference type="AlphaFoldDB" id="A0A9W6S866"/>
<accession>A0A9W6S866</accession>
<keyword evidence="4" id="KW-0233">DNA recombination</keyword>
<name>A0A9W6S866_9ACTN</name>
<feature type="compositionally biased region" description="Basic residues" evidence="5">
    <location>
        <begin position="247"/>
        <end position="268"/>
    </location>
</feature>
<sequence length="461" mass="51496">MVMRTARIGLRVSAGQRRRCFALLASAGDVWACVLDMNRWRRQRGLPAIVSYQELCRELSAAGPGTFGELDTTGARSVLRRYSDAWFATAKRRKDGEETARYPRRKRRLMPVRYYHGTFTLDEMRLRLPAGRGCAPLWVRLGRPVPYPAGQVRSVTLVAEGGRLFVDVTAEVPITTYSPGQEPDPGRVAGVDPGVIHPFAVAGPDGEGLVVSGRAIRAEAHLHLRDAKHRRRAMARRTPKPGQAGSRRWRKLRARQRKVEARHRRRVRQAQHEAAKTVIDWAVARRIGTLVVGDPRGVLALKAGRRHNRRVRDWRIGYLIRCLKDKAEQAGIGLMLVDERGTSSTCPACRQRVSKPKDRNFACTRCGFKGHRDLVGGANIARRRPGGTITTNMFPVVITHRRAGRHLPGAGRSRRDPRRSPHHGTAHRVPWPAVARPTTRGESLAPSEDQPTPPPNEANVD</sequence>
<evidence type="ECO:0000313" key="8">
    <source>
        <dbReference type="EMBL" id="GLY87355.1"/>
    </source>
</evidence>
<keyword evidence="3" id="KW-0238">DNA-binding</keyword>
<evidence type="ECO:0000313" key="9">
    <source>
        <dbReference type="Proteomes" id="UP001165074"/>
    </source>
</evidence>
<feature type="domain" description="Probable transposase IS891/IS1136/IS1341" evidence="6">
    <location>
        <begin position="179"/>
        <end position="297"/>
    </location>
</feature>
<feature type="region of interest" description="Disordered" evidence="5">
    <location>
        <begin position="227"/>
        <end position="268"/>
    </location>
</feature>
<dbReference type="InterPro" id="IPR010095">
    <property type="entry name" value="Cas12f1-like_TNB"/>
</dbReference>
<evidence type="ECO:0000256" key="1">
    <source>
        <dbReference type="ARBA" id="ARBA00008761"/>
    </source>
</evidence>
<keyword evidence="2" id="KW-0815">Transposition</keyword>
<dbReference type="GO" id="GO:0006310">
    <property type="term" value="P:DNA recombination"/>
    <property type="evidence" value="ECO:0007669"/>
    <property type="project" value="UniProtKB-KW"/>
</dbReference>
<feature type="compositionally biased region" description="Basic residues" evidence="5">
    <location>
        <begin position="415"/>
        <end position="426"/>
    </location>
</feature>
<feature type="compositionally biased region" description="Basic residues" evidence="5">
    <location>
        <begin position="227"/>
        <end position="239"/>
    </location>
</feature>
<reference evidence="8" key="1">
    <citation type="submission" date="2023-03" db="EMBL/GenBank/DDBJ databases">
        <title>Actinoallomurus iriomotensis NBRC 103684.</title>
        <authorList>
            <person name="Ichikawa N."/>
            <person name="Sato H."/>
            <person name="Tonouchi N."/>
        </authorList>
    </citation>
    <scope>NUCLEOTIDE SEQUENCE</scope>
    <source>
        <strain evidence="8">NBRC 103684</strain>
    </source>
</reference>
<proteinExistence type="inferred from homology"/>
<dbReference type="Pfam" id="PF07282">
    <property type="entry name" value="Cas12f1-like_TNB"/>
    <property type="match status" value="1"/>
</dbReference>
<dbReference type="NCBIfam" id="NF040570">
    <property type="entry name" value="guided_TnpB"/>
    <property type="match status" value="1"/>
</dbReference>
<feature type="domain" description="Cas12f1-like TNB" evidence="7">
    <location>
        <begin position="319"/>
        <end position="380"/>
    </location>
</feature>
<comment type="caution">
    <text evidence="8">The sequence shown here is derived from an EMBL/GenBank/DDBJ whole genome shotgun (WGS) entry which is preliminary data.</text>
</comment>
<evidence type="ECO:0000259" key="6">
    <source>
        <dbReference type="Pfam" id="PF01385"/>
    </source>
</evidence>
<comment type="similarity">
    <text evidence="1">In the C-terminal section; belongs to the transposase 35 family.</text>
</comment>
<feature type="compositionally biased region" description="Pro residues" evidence="5">
    <location>
        <begin position="451"/>
        <end position="461"/>
    </location>
</feature>
<dbReference type="Proteomes" id="UP001165074">
    <property type="component" value="Unassembled WGS sequence"/>
</dbReference>
<keyword evidence="9" id="KW-1185">Reference proteome</keyword>
<evidence type="ECO:0000256" key="2">
    <source>
        <dbReference type="ARBA" id="ARBA00022578"/>
    </source>
</evidence>
<organism evidence="8 9">
    <name type="scientific">Actinoallomurus iriomotensis</name>
    <dbReference type="NCBI Taxonomy" id="478107"/>
    <lineage>
        <taxon>Bacteria</taxon>
        <taxon>Bacillati</taxon>
        <taxon>Actinomycetota</taxon>
        <taxon>Actinomycetes</taxon>
        <taxon>Streptosporangiales</taxon>
        <taxon>Thermomonosporaceae</taxon>
        <taxon>Actinoallomurus</taxon>
    </lineage>
</organism>
<feature type="region of interest" description="Disordered" evidence="5">
    <location>
        <begin position="401"/>
        <end position="461"/>
    </location>
</feature>